<organism evidence="2 3">
    <name type="scientific">Schistosoma mattheei</name>
    <dbReference type="NCBI Taxonomy" id="31246"/>
    <lineage>
        <taxon>Eukaryota</taxon>
        <taxon>Metazoa</taxon>
        <taxon>Spiralia</taxon>
        <taxon>Lophotrochozoa</taxon>
        <taxon>Platyhelminthes</taxon>
        <taxon>Trematoda</taxon>
        <taxon>Digenea</taxon>
        <taxon>Strigeidida</taxon>
        <taxon>Schistosomatoidea</taxon>
        <taxon>Schistosomatidae</taxon>
        <taxon>Schistosoma</taxon>
    </lineage>
</organism>
<dbReference type="InterPro" id="IPR036533">
    <property type="entry name" value="BAG_dom_sf"/>
</dbReference>
<dbReference type="WBParaSite" id="SMTH1_40920.1">
    <property type="protein sequence ID" value="SMTH1_40920.1"/>
    <property type="gene ID" value="SMTH1_40920"/>
</dbReference>
<accession>A0AA85B909</accession>
<proteinExistence type="predicted"/>
<protein>
    <recommendedName>
        <fullName evidence="1">Ubiquitin-like domain-containing protein</fullName>
    </recommendedName>
</protein>
<sequence>MSDPGHSINVIFGGQKYLVPLPLNSDATLLDLMKSVDSILHIPFDKQRIIYKGRSLTDPDALISSSGLTPGSRVMILGSVDKLNPDEAVKLVKAKDTSDAVDLQLKDLSNKLDTILSQSNSDSLEVTAHVKSTIDIMEQCMRTLELLDSVRLPYNCESERTCRKKLVDTIQVFVITCERRLMCSDLSIGSMTRKTRASSLES</sequence>
<dbReference type="SUPFAM" id="SSF54236">
    <property type="entry name" value="Ubiquitin-like"/>
    <property type="match status" value="1"/>
</dbReference>
<dbReference type="SUPFAM" id="SSF63491">
    <property type="entry name" value="BAG domain"/>
    <property type="match status" value="1"/>
</dbReference>
<dbReference type="Pfam" id="PF00240">
    <property type="entry name" value="ubiquitin"/>
    <property type="match status" value="1"/>
</dbReference>
<dbReference type="Proteomes" id="UP000050791">
    <property type="component" value="Unassembled WGS sequence"/>
</dbReference>
<evidence type="ECO:0000313" key="2">
    <source>
        <dbReference type="Proteomes" id="UP000050791"/>
    </source>
</evidence>
<dbReference type="GO" id="GO:0051087">
    <property type="term" value="F:protein-folding chaperone binding"/>
    <property type="evidence" value="ECO:0007669"/>
    <property type="project" value="InterPro"/>
</dbReference>
<feature type="domain" description="Ubiquitin-like" evidence="1">
    <location>
        <begin position="6"/>
        <end position="77"/>
    </location>
</feature>
<evidence type="ECO:0000313" key="3">
    <source>
        <dbReference type="WBParaSite" id="SMTH1_40920.1"/>
    </source>
</evidence>
<dbReference type="CDD" id="cd01812">
    <property type="entry name" value="Ubl_BAG1"/>
    <property type="match status" value="1"/>
</dbReference>
<dbReference type="InterPro" id="IPR029071">
    <property type="entry name" value="Ubiquitin-like_domsf"/>
</dbReference>
<name>A0AA85B909_9TREM</name>
<dbReference type="AlphaFoldDB" id="A0AA85B909"/>
<reference evidence="3" key="1">
    <citation type="submission" date="2023-11" db="UniProtKB">
        <authorList>
            <consortium name="WormBaseParasite"/>
        </authorList>
    </citation>
    <scope>IDENTIFICATION</scope>
</reference>
<evidence type="ECO:0000259" key="1">
    <source>
        <dbReference type="PROSITE" id="PS50053"/>
    </source>
</evidence>
<dbReference type="Gene3D" id="3.10.20.90">
    <property type="entry name" value="Phosphatidylinositol 3-kinase Catalytic Subunit, Chain A, domain 1"/>
    <property type="match status" value="1"/>
</dbReference>
<dbReference type="PROSITE" id="PS50053">
    <property type="entry name" value="UBIQUITIN_2"/>
    <property type="match status" value="1"/>
</dbReference>
<dbReference type="Gene3D" id="1.20.58.120">
    <property type="entry name" value="BAG domain"/>
    <property type="match status" value="1"/>
</dbReference>
<dbReference type="InterPro" id="IPR000626">
    <property type="entry name" value="Ubiquitin-like_dom"/>
</dbReference>